<dbReference type="AlphaFoldDB" id="A0A5R9A843"/>
<reference evidence="2" key="2">
    <citation type="submission" date="2019-06" db="EMBL/GenBank/DDBJ databases">
        <title>AzeR, a transcriptional regulator that responds to azelaic acid in Pseudomonas nitroreducens.</title>
        <authorList>
            <person name="Bez C."/>
            <person name="Javvadi S.G."/>
            <person name="Bertani I."/>
            <person name="Devescovi G."/>
            <person name="Studholme D.J."/>
            <person name="Geller A."/>
            <person name="Levy A."/>
            <person name="Venturi V."/>
        </authorList>
    </citation>
    <scope>NUCLEOTIDE SEQUENCE [LARGE SCALE GENOMIC DNA]</scope>
    <source>
        <strain evidence="2">DSM 9128</strain>
    </source>
</reference>
<dbReference type="EMBL" id="VASG01000003">
    <property type="protein sequence ID" value="TLP74909.1"/>
    <property type="molecule type" value="Genomic_DNA"/>
</dbReference>
<dbReference type="RefSeq" id="WP_138213985.1">
    <property type="nucleotide sequence ID" value="NZ_VASG01000003.1"/>
</dbReference>
<sequence length="259" mass="30014">MSIVRVFEANDLSPDESLEILAFTRNSAGLHRLSLHEETTQTWLSNSGRLVFKVFDIPRLKQRWRARWGIDCPEYGKRYGQAEFTNALRFAHLGISAPALCAYIEMRGLLTCSRQVVVYRCLSGMRTLQEHLEAGAEPFALLENIDTVLLEMTEKGVFHLDLNSRNVMLDRQGQVSVIDFEYVTWVAPGLASLYGYSWGYLFQKWAGKHIGESEYESWVTERLERQADRASCSPREISRWYMTGKTKEFSRSKRYRMFV</sequence>
<dbReference type="InterPro" id="IPR011009">
    <property type="entry name" value="Kinase-like_dom_sf"/>
</dbReference>
<dbReference type="Proteomes" id="UP000307510">
    <property type="component" value="Unassembled WGS sequence"/>
</dbReference>
<accession>A0A5R9A843</accession>
<evidence type="ECO:0000313" key="2">
    <source>
        <dbReference type="Proteomes" id="UP000307510"/>
    </source>
</evidence>
<dbReference type="Pfam" id="PF06293">
    <property type="entry name" value="Kdo"/>
    <property type="match status" value="1"/>
</dbReference>
<dbReference type="SUPFAM" id="SSF56112">
    <property type="entry name" value="Protein kinase-like (PK-like)"/>
    <property type="match status" value="1"/>
</dbReference>
<name>A0A5R9A843_PSENT</name>
<dbReference type="Gene3D" id="1.10.510.10">
    <property type="entry name" value="Transferase(Phosphotransferase) domain 1"/>
    <property type="match status" value="1"/>
</dbReference>
<comment type="caution">
    <text evidence="1">The sequence shown here is derived from an EMBL/GenBank/DDBJ whole genome shotgun (WGS) entry which is preliminary data.</text>
</comment>
<protein>
    <submittedName>
        <fullName evidence="1">Uncharacterized protein</fullName>
    </submittedName>
</protein>
<proteinExistence type="predicted"/>
<evidence type="ECO:0000313" key="1">
    <source>
        <dbReference type="EMBL" id="TLP74909.1"/>
    </source>
</evidence>
<gene>
    <name evidence="1" type="ORF">FEA48_11915</name>
</gene>
<reference evidence="1 2" key="1">
    <citation type="submission" date="2019-05" db="EMBL/GenBank/DDBJ databases">
        <authorList>
            <person name="Moore K."/>
            <person name="O'Neill P."/>
            <person name="Farbos A."/>
            <person name="Studholme D.J."/>
        </authorList>
    </citation>
    <scope>NUCLEOTIDE SEQUENCE [LARGE SCALE GENOMIC DNA]</scope>
    <source>
        <strain evidence="1 2">DSM 9128</strain>
    </source>
</reference>
<organism evidence="1 2">
    <name type="scientific">Pseudomonas nitroreducens</name>
    <dbReference type="NCBI Taxonomy" id="46680"/>
    <lineage>
        <taxon>Bacteria</taxon>
        <taxon>Pseudomonadati</taxon>
        <taxon>Pseudomonadota</taxon>
        <taxon>Gammaproteobacteria</taxon>
        <taxon>Pseudomonadales</taxon>
        <taxon>Pseudomonadaceae</taxon>
        <taxon>Pseudomonas</taxon>
    </lineage>
</organism>